<protein>
    <submittedName>
        <fullName evidence="2">Uncharacterized protein</fullName>
    </submittedName>
</protein>
<organism evidence="2 3">
    <name type="scientific">Podospora anserina (strain S / ATCC MYA-4624 / DSM 980 / FGSC 10383)</name>
    <name type="common">Pleurage anserina</name>
    <dbReference type="NCBI Taxonomy" id="515849"/>
    <lineage>
        <taxon>Eukaryota</taxon>
        <taxon>Fungi</taxon>
        <taxon>Dikarya</taxon>
        <taxon>Ascomycota</taxon>
        <taxon>Pezizomycotina</taxon>
        <taxon>Sordariomycetes</taxon>
        <taxon>Sordariomycetidae</taxon>
        <taxon>Sordariales</taxon>
        <taxon>Podosporaceae</taxon>
        <taxon>Podospora</taxon>
        <taxon>Podospora anserina</taxon>
    </lineage>
</organism>
<evidence type="ECO:0000256" key="1">
    <source>
        <dbReference type="SAM" id="MobiDB-lite"/>
    </source>
</evidence>
<sequence length="290" mass="32861">MAGPGFDPNEIHNFLRTYPSSDYTGVYGYSQNPYSVGVETPRYAVSIVSGDLPDGSEFDHTNSDVQSSYTAAPSVASRAYTTTSTMQSSTASVFSRWDDQSSVGRTSIASGRRSIAAPPAPTNWTQQTGELWCEFSELKGCSATFRLDDEVGWIEHHVRHLREKLPVQSRCWFCDDYPFVAESPSDLYPRFYERMQHIRLHIDFEPVTSDHMRPDFHVVEHMYRQRLIPEHTYRLAMQFDELPPQLQIPGTPGAAPPSSSSSISRPSRNSSSRHRMDEIYSQGSGYRSRR</sequence>
<keyword evidence="3" id="KW-1185">Reference proteome</keyword>
<dbReference type="EMBL" id="FO904938">
    <property type="protein sequence ID" value="CDP27241.1"/>
    <property type="molecule type" value="Genomic_DNA"/>
</dbReference>
<feature type="compositionally biased region" description="Polar residues" evidence="1">
    <location>
        <begin position="281"/>
        <end position="290"/>
    </location>
</feature>
<feature type="region of interest" description="Disordered" evidence="1">
    <location>
        <begin position="244"/>
        <end position="290"/>
    </location>
</feature>
<dbReference type="InParanoid" id="A0A090CGE2"/>
<dbReference type="Proteomes" id="UP000001197">
    <property type="component" value="Chromosome 3"/>
</dbReference>
<evidence type="ECO:0000313" key="2">
    <source>
        <dbReference type="EMBL" id="CDP27241.1"/>
    </source>
</evidence>
<dbReference type="STRING" id="515849.A0A090CGE2"/>
<accession>A0A090CGE2</accession>
<proteinExistence type="predicted"/>
<reference evidence="2 3" key="1">
    <citation type="journal article" date="2008" name="Genome Biol.">
        <title>The genome sequence of the model ascomycete fungus Podospora anserina.</title>
        <authorList>
            <person name="Espagne E."/>
            <person name="Lespinet O."/>
            <person name="Malagnac F."/>
            <person name="Da Silva C."/>
            <person name="Jaillon O."/>
            <person name="Porcel B.M."/>
            <person name="Couloux A."/>
            <person name="Aury J.-M."/>
            <person name="Segurens B."/>
            <person name="Poulain J."/>
            <person name="Anthouard V."/>
            <person name="Grossetete S."/>
            <person name="Khalili H."/>
            <person name="Coppin E."/>
            <person name="Dequard-Chablat M."/>
            <person name="Picard M."/>
            <person name="Contamine V."/>
            <person name="Arnaise S."/>
            <person name="Bourdais A."/>
            <person name="Berteaux-Lecellier V."/>
            <person name="Gautheret D."/>
            <person name="de Vries R.P."/>
            <person name="Battaglia E."/>
            <person name="Coutinho P.M."/>
            <person name="Danchin E.G.J."/>
            <person name="Henrissat B."/>
            <person name="El Khoury R."/>
            <person name="Sainsard-Chanet A."/>
            <person name="Boivin A."/>
            <person name="Pinan-Lucarre B."/>
            <person name="Sellem C.H."/>
            <person name="Debuchy R."/>
            <person name="Wincker P."/>
            <person name="Weissenbach J."/>
            <person name="Silar P."/>
        </authorList>
    </citation>
    <scope>NUCLEOTIDE SEQUENCE [LARGE SCALE GENOMIC DNA]</scope>
    <source>
        <strain evidence="3">S / ATCC MYA-4624 / DSM 980 / FGSC 10383</strain>
    </source>
</reference>
<reference evidence="3" key="2">
    <citation type="journal article" date="2014" name="Genetics">
        <title>Maintaining two mating types: Structure of the mating type locus and its role in heterokaryosis in Podospora anserina.</title>
        <authorList>
            <person name="Grognet P."/>
            <person name="Bidard F."/>
            <person name="Kuchly C."/>
            <person name="Tong L.C.H."/>
            <person name="Coppin E."/>
            <person name="Benkhali J.A."/>
            <person name="Couloux A."/>
            <person name="Wincker P."/>
            <person name="Debuchy R."/>
            <person name="Silar P."/>
        </authorList>
    </citation>
    <scope>GENOME REANNOTATION</scope>
    <source>
        <strain evidence="3">S / ATCC MYA-4624 / DSM 980 / FGSC 10383</strain>
    </source>
</reference>
<dbReference type="eggNOG" id="ENOG502SXMF">
    <property type="taxonomic scope" value="Eukaryota"/>
</dbReference>
<dbReference type="AlphaFoldDB" id="A0A090CGE2"/>
<feature type="compositionally biased region" description="Low complexity" evidence="1">
    <location>
        <begin position="256"/>
        <end position="270"/>
    </location>
</feature>
<name>A0A090CGE2_PODAN</name>
<evidence type="ECO:0000313" key="3">
    <source>
        <dbReference type="Proteomes" id="UP000001197"/>
    </source>
</evidence>